<evidence type="ECO:0000313" key="2">
    <source>
        <dbReference type="EMBL" id="KAJ7614810.1"/>
    </source>
</evidence>
<evidence type="ECO:0000256" key="1">
    <source>
        <dbReference type="SAM" id="Coils"/>
    </source>
</evidence>
<organism evidence="2 3">
    <name type="scientific">Roridomyces roridus</name>
    <dbReference type="NCBI Taxonomy" id="1738132"/>
    <lineage>
        <taxon>Eukaryota</taxon>
        <taxon>Fungi</taxon>
        <taxon>Dikarya</taxon>
        <taxon>Basidiomycota</taxon>
        <taxon>Agaricomycotina</taxon>
        <taxon>Agaricomycetes</taxon>
        <taxon>Agaricomycetidae</taxon>
        <taxon>Agaricales</taxon>
        <taxon>Marasmiineae</taxon>
        <taxon>Mycenaceae</taxon>
        <taxon>Roridomyces</taxon>
    </lineage>
</organism>
<name>A0AAD7BA38_9AGAR</name>
<accession>A0AAD7BA38</accession>
<comment type="caution">
    <text evidence="2">The sequence shown here is derived from an EMBL/GenBank/DDBJ whole genome shotgun (WGS) entry which is preliminary data.</text>
</comment>
<reference evidence="2" key="1">
    <citation type="submission" date="2023-03" db="EMBL/GenBank/DDBJ databases">
        <title>Massive genome expansion in bonnet fungi (Mycena s.s.) driven by repeated elements and novel gene families across ecological guilds.</title>
        <authorList>
            <consortium name="Lawrence Berkeley National Laboratory"/>
            <person name="Harder C.B."/>
            <person name="Miyauchi S."/>
            <person name="Viragh M."/>
            <person name="Kuo A."/>
            <person name="Thoen E."/>
            <person name="Andreopoulos B."/>
            <person name="Lu D."/>
            <person name="Skrede I."/>
            <person name="Drula E."/>
            <person name="Henrissat B."/>
            <person name="Morin E."/>
            <person name="Kohler A."/>
            <person name="Barry K."/>
            <person name="LaButti K."/>
            <person name="Morin E."/>
            <person name="Salamov A."/>
            <person name="Lipzen A."/>
            <person name="Mereny Z."/>
            <person name="Hegedus B."/>
            <person name="Baldrian P."/>
            <person name="Stursova M."/>
            <person name="Weitz H."/>
            <person name="Taylor A."/>
            <person name="Grigoriev I.V."/>
            <person name="Nagy L.G."/>
            <person name="Martin F."/>
            <person name="Kauserud H."/>
        </authorList>
    </citation>
    <scope>NUCLEOTIDE SEQUENCE</scope>
    <source>
        <strain evidence="2">9284</strain>
    </source>
</reference>
<protein>
    <submittedName>
        <fullName evidence="2">Uncharacterized protein</fullName>
    </submittedName>
</protein>
<keyword evidence="1" id="KW-0175">Coiled coil</keyword>
<gene>
    <name evidence="2" type="ORF">FB45DRAFT_873678</name>
</gene>
<keyword evidence="3" id="KW-1185">Reference proteome</keyword>
<dbReference type="AlphaFoldDB" id="A0AAD7BA38"/>
<evidence type="ECO:0000313" key="3">
    <source>
        <dbReference type="Proteomes" id="UP001221142"/>
    </source>
</evidence>
<feature type="coiled-coil region" evidence="1">
    <location>
        <begin position="45"/>
        <end position="72"/>
    </location>
</feature>
<sequence length="350" mass="38602">MTTPTYHKYKPTEFMPNANFPAPYTDATIWDTFFATPPSRSSTILSTRERNIASLRIENANLESRLQTMAAQATFDSKQSYSLDVGPPLMALWTFSAEEVASLANHKEVLSSVGELSASLAELIAQYRDMTSDDAAAAARLLGSFRSTLPGLKTRLGIPIPQQMISSLVHHRFIPLQALAPASLKRFEGGAKVPTVQHAPADLGSKSVACFDGPAFFGQGSSEYDLDGFANPPSDIIEALRNLLVIAKHATPENASPGANIAHNIEQHLNFVEERLAPDFKPDRWFRWSSNQIKAMYSRPPRQFSLLAHSMFLEKLKADNGRRIGGPQYCQTTRRLGHVRKKSPRGTTFG</sequence>
<proteinExistence type="predicted"/>
<dbReference type="EMBL" id="JARKIF010000025">
    <property type="protein sequence ID" value="KAJ7614810.1"/>
    <property type="molecule type" value="Genomic_DNA"/>
</dbReference>
<dbReference type="Proteomes" id="UP001221142">
    <property type="component" value="Unassembled WGS sequence"/>
</dbReference>